<proteinExistence type="inferred from homology"/>
<dbReference type="InterPro" id="IPR036291">
    <property type="entry name" value="NAD(P)-bd_dom_sf"/>
</dbReference>
<dbReference type="PANTHER" id="PTHR43180">
    <property type="entry name" value="3-OXOACYL-(ACYL-CARRIER-PROTEIN) REDUCTASE (AFU_ORTHOLOGUE AFUA_6G11210)"/>
    <property type="match status" value="1"/>
</dbReference>
<dbReference type="AlphaFoldDB" id="A0A2P7QQW8"/>
<evidence type="ECO:0000256" key="2">
    <source>
        <dbReference type="ARBA" id="ARBA00023002"/>
    </source>
</evidence>
<dbReference type="PROSITE" id="PS00061">
    <property type="entry name" value="ADH_SHORT"/>
    <property type="match status" value="1"/>
</dbReference>
<dbReference type="InterPro" id="IPR020904">
    <property type="entry name" value="Sc_DH/Rdtase_CS"/>
</dbReference>
<dbReference type="GO" id="GO:0016491">
    <property type="term" value="F:oxidoreductase activity"/>
    <property type="evidence" value="ECO:0007669"/>
    <property type="project" value="UniProtKB-KW"/>
</dbReference>
<keyword evidence="4" id="KW-1185">Reference proteome</keyword>
<accession>A0A2P7QQW8</accession>
<name>A0A2P7QQW8_9SPHN</name>
<dbReference type="Pfam" id="PF00106">
    <property type="entry name" value="adh_short"/>
    <property type="match status" value="1"/>
</dbReference>
<reference evidence="3 4" key="1">
    <citation type="submission" date="2018-03" db="EMBL/GenBank/DDBJ databases">
        <title>The draft genome of Sphingosinicella sp. GL-C-18.</title>
        <authorList>
            <person name="Liu L."/>
            <person name="Li L."/>
            <person name="Liang L."/>
            <person name="Zhang X."/>
            <person name="Wang T."/>
        </authorList>
    </citation>
    <scope>NUCLEOTIDE SEQUENCE [LARGE SCALE GENOMIC DNA]</scope>
    <source>
        <strain evidence="3 4">GL-C-18</strain>
    </source>
</reference>
<evidence type="ECO:0000313" key="4">
    <source>
        <dbReference type="Proteomes" id="UP000241167"/>
    </source>
</evidence>
<keyword evidence="2" id="KW-0560">Oxidoreductase</keyword>
<sequence length="255" mass="27383">MSFEDKVVVITGGAGGFGAALANRFRQEGGRVYVGDIVKPPEGDGNGDRFMRMDVGREHDIRSLVDWVVGAEGRIDTFVSNAGITIPMDAHAAEHDWDRIVAVNQMSHVRVARHLVPIMSARGGGQLIITASASSFQSELMSIGYAATKYAAFAIAEWLAFTYRGAGLRVSALCPGPVRTPLLDGVPYLHPLAISPEQAANVAFPLIAEGRFFIPTHPFTGDQWQQKAQDLDGYVDQLVALKAQLSPAASLPLPT</sequence>
<comment type="similarity">
    <text evidence="1">Belongs to the short-chain dehydrogenases/reductases (SDR) family.</text>
</comment>
<organism evidence="3 4">
    <name type="scientific">Allosphingosinicella deserti</name>
    <dbReference type="NCBI Taxonomy" id="2116704"/>
    <lineage>
        <taxon>Bacteria</taxon>
        <taxon>Pseudomonadati</taxon>
        <taxon>Pseudomonadota</taxon>
        <taxon>Alphaproteobacteria</taxon>
        <taxon>Sphingomonadales</taxon>
        <taxon>Sphingomonadaceae</taxon>
        <taxon>Allosphingosinicella</taxon>
    </lineage>
</organism>
<dbReference type="EMBL" id="PXYI01000003">
    <property type="protein sequence ID" value="PSJ40352.1"/>
    <property type="molecule type" value="Genomic_DNA"/>
</dbReference>
<dbReference type="InterPro" id="IPR002347">
    <property type="entry name" value="SDR_fam"/>
</dbReference>
<dbReference type="Gene3D" id="3.40.50.720">
    <property type="entry name" value="NAD(P)-binding Rossmann-like Domain"/>
    <property type="match status" value="1"/>
</dbReference>
<dbReference type="Proteomes" id="UP000241167">
    <property type="component" value="Unassembled WGS sequence"/>
</dbReference>
<evidence type="ECO:0000256" key="1">
    <source>
        <dbReference type="ARBA" id="ARBA00006484"/>
    </source>
</evidence>
<dbReference type="PRINTS" id="PR00081">
    <property type="entry name" value="GDHRDH"/>
</dbReference>
<dbReference type="RefSeq" id="WP_106512503.1">
    <property type="nucleotide sequence ID" value="NZ_PXYI01000003.1"/>
</dbReference>
<dbReference type="CDD" id="cd05233">
    <property type="entry name" value="SDR_c"/>
    <property type="match status" value="1"/>
</dbReference>
<evidence type="ECO:0000313" key="3">
    <source>
        <dbReference type="EMBL" id="PSJ40352.1"/>
    </source>
</evidence>
<dbReference type="OrthoDB" id="9793325at2"/>
<dbReference type="PANTHER" id="PTHR43180:SF66">
    <property type="entry name" value="SHORT-CHAIN DEHYDROGENASE_REDUCTASE FAMILY PROTEIN"/>
    <property type="match status" value="1"/>
</dbReference>
<comment type="caution">
    <text evidence="3">The sequence shown here is derived from an EMBL/GenBank/DDBJ whole genome shotgun (WGS) entry which is preliminary data.</text>
</comment>
<gene>
    <name evidence="3" type="ORF">C7I55_08375</name>
</gene>
<dbReference type="SUPFAM" id="SSF51735">
    <property type="entry name" value="NAD(P)-binding Rossmann-fold domains"/>
    <property type="match status" value="1"/>
</dbReference>
<protein>
    <submittedName>
        <fullName evidence="3">Short-chain dehydrogenase</fullName>
    </submittedName>
</protein>